<proteinExistence type="predicted"/>
<accession>A0ACD5TGZ8</accession>
<protein>
    <submittedName>
        <fullName evidence="1">Uncharacterized protein</fullName>
    </submittedName>
</protein>
<dbReference type="Proteomes" id="UP001732700">
    <property type="component" value="Chromosome 1A"/>
</dbReference>
<reference evidence="1" key="2">
    <citation type="submission" date="2025-09" db="UniProtKB">
        <authorList>
            <consortium name="EnsemblPlants"/>
        </authorList>
    </citation>
    <scope>IDENTIFICATION</scope>
</reference>
<evidence type="ECO:0000313" key="1">
    <source>
        <dbReference type="EnsemblPlants" id="AVESA.00010b.r2.1AG0052950.1.CDS.1"/>
    </source>
</evidence>
<organism evidence="1 2">
    <name type="scientific">Avena sativa</name>
    <name type="common">Oat</name>
    <dbReference type="NCBI Taxonomy" id="4498"/>
    <lineage>
        <taxon>Eukaryota</taxon>
        <taxon>Viridiplantae</taxon>
        <taxon>Streptophyta</taxon>
        <taxon>Embryophyta</taxon>
        <taxon>Tracheophyta</taxon>
        <taxon>Spermatophyta</taxon>
        <taxon>Magnoliopsida</taxon>
        <taxon>Liliopsida</taxon>
        <taxon>Poales</taxon>
        <taxon>Poaceae</taxon>
        <taxon>BOP clade</taxon>
        <taxon>Pooideae</taxon>
        <taxon>Poodae</taxon>
        <taxon>Poeae</taxon>
        <taxon>Poeae Chloroplast Group 1 (Aveneae type)</taxon>
        <taxon>Aveninae</taxon>
        <taxon>Avena</taxon>
    </lineage>
</organism>
<keyword evidence="2" id="KW-1185">Reference proteome</keyword>
<reference evidence="1" key="1">
    <citation type="submission" date="2021-05" db="EMBL/GenBank/DDBJ databases">
        <authorList>
            <person name="Scholz U."/>
            <person name="Mascher M."/>
            <person name="Fiebig A."/>
        </authorList>
    </citation>
    <scope>NUCLEOTIDE SEQUENCE [LARGE SCALE GENOMIC DNA]</scope>
</reference>
<dbReference type="EnsemblPlants" id="AVESA.00010b.r2.1AG0052950.1">
    <property type="protein sequence ID" value="AVESA.00010b.r2.1AG0052950.1.CDS.1"/>
    <property type="gene ID" value="AVESA.00010b.r2.1AG0052950"/>
</dbReference>
<sequence>MMAPRLILLLLLPLLHLLGPALAESPDHYAVRFAPPGAVANADAAQEYLDPTYPIPPPPPMAPTCTLPVLSYSFADTYGAAPATAFYAPPPGCPAPWSQVVLSFSAEISGDQYDRVAAVWLDGAELLRTTTAEPTPEGIRWTVRKDVTRYSALLRSPPRGVLSVMLENLVNDVFTGLYNVTVSLEFHGIPPYFSDARAGAGGARSDPAKPTLPESYFQAPADMILPISEATGDCGYWFRIQNSSDSRSRLVTVPLSAYRAVLELFVSPHSNDEFWYSNPPDLYIRKNNLTTGRGNAAYREVVVTVDRRFAGSFVPFPVIYTGGINPLYWQPVSALGAFDLPTYDIELTPFLGLLVDKKAHEIGISVVDGIAEWLVDANLHLWLDPSWVEVEAKLARYEAPRLSISRRYSSQLLNGSFSIKAKRKSFFSGWVTCSLGNLTTEVETEVEAKSLVQFTNDGRNKTVQLKVEQETEVVVRSEKRNKMGKLKTEAEYPLCFYMDTEHAGEDGMSVMKGSLSHTLDVETKVECGSFEKEVHLVDKQTADGWMLVRDHDVINGSATTSQKYSYSDDQWEYQRSIDAVDGMVLSDNVSEKYSGQDDDLQATASACLPGRSCDGTGSAAERKVDIAAM</sequence>
<name>A0ACD5TGZ8_AVESA</name>
<evidence type="ECO:0000313" key="2">
    <source>
        <dbReference type="Proteomes" id="UP001732700"/>
    </source>
</evidence>